<gene>
    <name evidence="2" type="ORF">GK047_04910</name>
</gene>
<dbReference type="AlphaFoldDB" id="A0A6G3ZT15"/>
<reference evidence="2" key="1">
    <citation type="submission" date="2020-02" db="EMBL/GenBank/DDBJ databases">
        <authorList>
            <person name="Shen X.-R."/>
            <person name="Zhang Y.-X."/>
        </authorList>
    </citation>
    <scope>NUCLEOTIDE SEQUENCE</scope>
    <source>
        <strain evidence="2">SYP-B3998</strain>
    </source>
</reference>
<protein>
    <submittedName>
        <fullName evidence="2">DUF1003 domain-containing protein</fullName>
    </submittedName>
</protein>
<keyword evidence="1" id="KW-1133">Transmembrane helix</keyword>
<dbReference type="Pfam" id="PF06210">
    <property type="entry name" value="DUF1003"/>
    <property type="match status" value="1"/>
</dbReference>
<dbReference type="RefSeq" id="WP_163941963.1">
    <property type="nucleotide sequence ID" value="NZ_JAAIKC010000001.1"/>
</dbReference>
<sequence length="167" mass="19545">MDEKKIRDYGERLSNLVSDYEEHIQSTIEKEYDRQTTKADKIADKVAKFGGSWTFIVIFSVFLATWIVVNALQLTKLIHFDEPPFILLNLILSFIAAFQAPIIMMSQNRQAKRDKQESIIDFSINYKAEQEIDDMQGHLHRLEADFSDFRTEIRNELTEIKNLLKSK</sequence>
<accession>A0A6G3ZT15</accession>
<proteinExistence type="predicted"/>
<feature type="transmembrane region" description="Helical" evidence="1">
    <location>
        <begin position="85"/>
        <end position="105"/>
    </location>
</feature>
<dbReference type="InterPro" id="IPR010406">
    <property type="entry name" value="DUF1003"/>
</dbReference>
<organism evidence="2">
    <name type="scientific">Paenibacillus sp. SYP-B3998</name>
    <dbReference type="NCBI Taxonomy" id="2678564"/>
    <lineage>
        <taxon>Bacteria</taxon>
        <taxon>Bacillati</taxon>
        <taxon>Bacillota</taxon>
        <taxon>Bacilli</taxon>
        <taxon>Bacillales</taxon>
        <taxon>Paenibacillaceae</taxon>
        <taxon>Paenibacillus</taxon>
    </lineage>
</organism>
<evidence type="ECO:0000256" key="1">
    <source>
        <dbReference type="SAM" id="Phobius"/>
    </source>
</evidence>
<keyword evidence="1" id="KW-0812">Transmembrane</keyword>
<comment type="caution">
    <text evidence="2">The sequence shown here is derived from an EMBL/GenBank/DDBJ whole genome shotgun (WGS) entry which is preliminary data.</text>
</comment>
<dbReference type="PANTHER" id="PTHR41386:SF1">
    <property type="entry name" value="MEMBRANE PROTEIN"/>
    <property type="match status" value="1"/>
</dbReference>
<feature type="transmembrane region" description="Helical" evidence="1">
    <location>
        <begin position="53"/>
        <end position="73"/>
    </location>
</feature>
<evidence type="ECO:0000313" key="2">
    <source>
        <dbReference type="EMBL" id="NEW05356.1"/>
    </source>
</evidence>
<keyword evidence="1" id="KW-0472">Membrane</keyword>
<dbReference type="EMBL" id="JAAIKC010000001">
    <property type="protein sequence ID" value="NEW05356.1"/>
    <property type="molecule type" value="Genomic_DNA"/>
</dbReference>
<dbReference type="PANTHER" id="PTHR41386">
    <property type="entry name" value="INTEGRAL MEMBRANE PROTEIN-RELATED"/>
    <property type="match status" value="1"/>
</dbReference>
<name>A0A6G3ZT15_9BACL</name>